<dbReference type="EMBL" id="JAGPYM010000028">
    <property type="protein sequence ID" value="KAH6879898.1"/>
    <property type="molecule type" value="Genomic_DNA"/>
</dbReference>
<dbReference type="PRINTS" id="PR00799">
    <property type="entry name" value="TRANSAMINASE"/>
</dbReference>
<dbReference type="InterPro" id="IPR015421">
    <property type="entry name" value="PyrdxlP-dep_Trfase_major"/>
</dbReference>
<keyword evidence="5" id="KW-0663">Pyridoxal phosphate</keyword>
<dbReference type="SUPFAM" id="SSF53383">
    <property type="entry name" value="PLP-dependent transferases"/>
    <property type="match status" value="1"/>
</dbReference>
<dbReference type="GO" id="GO:0004069">
    <property type="term" value="F:L-aspartate:2-oxoglutarate aminotransferase activity"/>
    <property type="evidence" value="ECO:0007669"/>
    <property type="project" value="TreeGrafter"/>
</dbReference>
<comment type="caution">
    <text evidence="7">The sequence shown here is derived from an EMBL/GenBank/DDBJ whole genome shotgun (WGS) entry which is preliminary data.</text>
</comment>
<dbReference type="PANTHER" id="PTHR11879:SF20">
    <property type="entry name" value="ASPARTATE AMINOTRANSFERASE"/>
    <property type="match status" value="1"/>
</dbReference>
<evidence type="ECO:0000313" key="8">
    <source>
        <dbReference type="Proteomes" id="UP000777438"/>
    </source>
</evidence>
<dbReference type="InterPro" id="IPR015424">
    <property type="entry name" value="PyrdxlP-dep_Trfase"/>
</dbReference>
<proteinExistence type="predicted"/>
<dbReference type="InterPro" id="IPR004839">
    <property type="entry name" value="Aminotransferase_I/II_large"/>
</dbReference>
<dbReference type="GO" id="GO:0030170">
    <property type="term" value="F:pyridoxal phosphate binding"/>
    <property type="evidence" value="ECO:0007669"/>
    <property type="project" value="InterPro"/>
</dbReference>
<evidence type="ECO:0000256" key="4">
    <source>
        <dbReference type="ARBA" id="ARBA00022679"/>
    </source>
</evidence>
<keyword evidence="8" id="KW-1185">Reference proteome</keyword>
<name>A0A9P9AKT9_9HYPO</name>
<comment type="cofactor">
    <cofactor evidence="1">
        <name>pyridoxal 5'-phosphate</name>
        <dbReference type="ChEBI" id="CHEBI:597326"/>
    </cofactor>
</comment>
<dbReference type="Gene3D" id="3.40.640.10">
    <property type="entry name" value="Type I PLP-dependent aspartate aminotransferase-like (Major domain)"/>
    <property type="match status" value="1"/>
</dbReference>
<organism evidence="7 8">
    <name type="scientific">Thelonectria olida</name>
    <dbReference type="NCBI Taxonomy" id="1576542"/>
    <lineage>
        <taxon>Eukaryota</taxon>
        <taxon>Fungi</taxon>
        <taxon>Dikarya</taxon>
        <taxon>Ascomycota</taxon>
        <taxon>Pezizomycotina</taxon>
        <taxon>Sordariomycetes</taxon>
        <taxon>Hypocreomycetidae</taxon>
        <taxon>Hypocreales</taxon>
        <taxon>Nectriaceae</taxon>
        <taxon>Thelonectria</taxon>
    </lineage>
</organism>
<evidence type="ECO:0000256" key="1">
    <source>
        <dbReference type="ARBA" id="ARBA00001933"/>
    </source>
</evidence>
<protein>
    <submittedName>
        <fullName evidence="7">Pyridoxal phosphate-dependent transferase</fullName>
    </submittedName>
</protein>
<keyword evidence="4 7" id="KW-0808">Transferase</keyword>
<gene>
    <name evidence="7" type="ORF">B0T10DRAFT_566066</name>
</gene>
<evidence type="ECO:0000256" key="5">
    <source>
        <dbReference type="ARBA" id="ARBA00022898"/>
    </source>
</evidence>
<sequence>MACLRHDAAEGDVILHACAHNPTGLDSTIEQWESIASLCRERKLFFVFDLAYQGFTHGIRRVPTFSKNLGLYGERVGALHIAVSRSDASPSTAATVQGHLVDLHRAFVSMALLFGCRVAVEIFRSKELQATWAADLVAMSGRIKAMRRALYEELMRLGTRGSWSTSLSSRARSHTRG</sequence>
<dbReference type="GO" id="GO:0005829">
    <property type="term" value="C:cytosol"/>
    <property type="evidence" value="ECO:0007669"/>
    <property type="project" value="TreeGrafter"/>
</dbReference>
<keyword evidence="3" id="KW-0032">Aminotransferase</keyword>
<reference evidence="7 8" key="1">
    <citation type="journal article" date="2021" name="Nat. Commun.">
        <title>Genetic determinants of endophytism in the Arabidopsis root mycobiome.</title>
        <authorList>
            <person name="Mesny F."/>
            <person name="Miyauchi S."/>
            <person name="Thiergart T."/>
            <person name="Pickel B."/>
            <person name="Atanasova L."/>
            <person name="Karlsson M."/>
            <person name="Huettel B."/>
            <person name="Barry K.W."/>
            <person name="Haridas S."/>
            <person name="Chen C."/>
            <person name="Bauer D."/>
            <person name="Andreopoulos W."/>
            <person name="Pangilinan J."/>
            <person name="LaButti K."/>
            <person name="Riley R."/>
            <person name="Lipzen A."/>
            <person name="Clum A."/>
            <person name="Drula E."/>
            <person name="Henrissat B."/>
            <person name="Kohler A."/>
            <person name="Grigoriev I.V."/>
            <person name="Martin F.M."/>
            <person name="Hacquard S."/>
        </authorList>
    </citation>
    <scope>NUCLEOTIDE SEQUENCE [LARGE SCALE GENOMIC DNA]</scope>
    <source>
        <strain evidence="7 8">MPI-CAGE-CH-0241</strain>
    </source>
</reference>
<evidence type="ECO:0000256" key="2">
    <source>
        <dbReference type="ARBA" id="ARBA00011738"/>
    </source>
</evidence>
<evidence type="ECO:0000256" key="3">
    <source>
        <dbReference type="ARBA" id="ARBA00022576"/>
    </source>
</evidence>
<comment type="subunit">
    <text evidence="2">Homodimer.</text>
</comment>
<accession>A0A9P9AKT9</accession>
<dbReference type="OrthoDB" id="550424at2759"/>
<dbReference type="PANTHER" id="PTHR11879">
    <property type="entry name" value="ASPARTATE AMINOTRANSFERASE"/>
    <property type="match status" value="1"/>
</dbReference>
<feature type="domain" description="Aminotransferase class I/classII large" evidence="6">
    <location>
        <begin position="11"/>
        <end position="158"/>
    </location>
</feature>
<dbReference type="AlphaFoldDB" id="A0A9P9AKT9"/>
<dbReference type="GO" id="GO:0006532">
    <property type="term" value="P:aspartate biosynthetic process"/>
    <property type="evidence" value="ECO:0007669"/>
    <property type="project" value="TreeGrafter"/>
</dbReference>
<dbReference type="Pfam" id="PF00155">
    <property type="entry name" value="Aminotran_1_2"/>
    <property type="match status" value="1"/>
</dbReference>
<evidence type="ECO:0000259" key="6">
    <source>
        <dbReference type="Pfam" id="PF00155"/>
    </source>
</evidence>
<dbReference type="InterPro" id="IPR000796">
    <property type="entry name" value="Asp_trans"/>
</dbReference>
<dbReference type="Proteomes" id="UP000777438">
    <property type="component" value="Unassembled WGS sequence"/>
</dbReference>
<evidence type="ECO:0000313" key="7">
    <source>
        <dbReference type="EMBL" id="KAH6879898.1"/>
    </source>
</evidence>